<feature type="region of interest" description="Disordered" evidence="1">
    <location>
        <begin position="111"/>
        <end position="132"/>
    </location>
</feature>
<proteinExistence type="predicted"/>
<keyword evidence="3" id="KW-1185">Reference proteome</keyword>
<name>A0AAN6LTT8_9PLEO</name>
<dbReference type="AlphaFoldDB" id="A0AAN6LTT8"/>
<comment type="caution">
    <text evidence="2">The sequence shown here is derived from an EMBL/GenBank/DDBJ whole genome shotgun (WGS) entry which is preliminary data.</text>
</comment>
<organism evidence="2 3">
    <name type="scientific">Pseudopithomyces chartarum</name>
    <dbReference type="NCBI Taxonomy" id="1892770"/>
    <lineage>
        <taxon>Eukaryota</taxon>
        <taxon>Fungi</taxon>
        <taxon>Dikarya</taxon>
        <taxon>Ascomycota</taxon>
        <taxon>Pezizomycotina</taxon>
        <taxon>Dothideomycetes</taxon>
        <taxon>Pleosporomycetidae</taxon>
        <taxon>Pleosporales</taxon>
        <taxon>Massarineae</taxon>
        <taxon>Didymosphaeriaceae</taxon>
        <taxon>Pseudopithomyces</taxon>
    </lineage>
</organism>
<dbReference type="EMBL" id="WVTA01000011">
    <property type="protein sequence ID" value="KAK3203096.1"/>
    <property type="molecule type" value="Genomic_DNA"/>
</dbReference>
<feature type="compositionally biased region" description="Polar residues" evidence="1">
    <location>
        <begin position="112"/>
        <end position="132"/>
    </location>
</feature>
<reference evidence="2 3" key="1">
    <citation type="submission" date="2021-02" db="EMBL/GenBank/DDBJ databases">
        <title>Genome assembly of Pseudopithomyces chartarum.</title>
        <authorList>
            <person name="Jauregui R."/>
            <person name="Singh J."/>
            <person name="Voisey C."/>
        </authorList>
    </citation>
    <scope>NUCLEOTIDE SEQUENCE [LARGE SCALE GENOMIC DNA]</scope>
    <source>
        <strain evidence="2 3">AGR01</strain>
    </source>
</reference>
<protein>
    <submittedName>
        <fullName evidence="2">Uncharacterized protein</fullName>
    </submittedName>
</protein>
<evidence type="ECO:0000313" key="3">
    <source>
        <dbReference type="Proteomes" id="UP001280581"/>
    </source>
</evidence>
<accession>A0AAN6LTT8</accession>
<sequence>MPATKRRAASAATSRRTKKPKKETTTPSTTTPVIPRLKHRRLHPEAVTLYEQNAQTPLLRLPREIRDQIWTLAYGNHVLHPGSGGPGIAHRNRHPMQFYICGSPYTPEEIYNFSQNTPDNSPNESNSDTTNLGPRHPLQHYHFCGHRGMSWQCNTTKPTVFNVPIVCRQMWTEVSKTVYETCTFGFTSQSNFMDFLSCKKAGLERVRHILLSPVEVRFWNHTWNLQWWVLKSLKNLQSLDLWIGWVSDERGGEVNDEEWYGKKIEDIGPQRWALQRVLKELRWELAPEKLRVVVHSEGTMSGMPVAVKLKLAGQIHAILMARKRIVM</sequence>
<evidence type="ECO:0000256" key="1">
    <source>
        <dbReference type="SAM" id="MobiDB-lite"/>
    </source>
</evidence>
<gene>
    <name evidence="2" type="ORF">GRF29_112g234820</name>
</gene>
<evidence type="ECO:0000313" key="2">
    <source>
        <dbReference type="EMBL" id="KAK3203096.1"/>
    </source>
</evidence>
<feature type="region of interest" description="Disordered" evidence="1">
    <location>
        <begin position="1"/>
        <end position="32"/>
    </location>
</feature>
<dbReference type="Proteomes" id="UP001280581">
    <property type="component" value="Unassembled WGS sequence"/>
</dbReference>
<dbReference type="PANTHER" id="PTHR38790">
    <property type="entry name" value="2EXR DOMAIN-CONTAINING PROTEIN-RELATED"/>
    <property type="match status" value="1"/>
</dbReference>